<dbReference type="InterPro" id="IPR006073">
    <property type="entry name" value="GTP-bd"/>
</dbReference>
<dbReference type="GO" id="GO:0005829">
    <property type="term" value="C:cytosol"/>
    <property type="evidence" value="ECO:0007669"/>
    <property type="project" value="TreeGrafter"/>
</dbReference>
<dbReference type="PANTHER" id="PTHR42714:SF7">
    <property type="entry name" value="G DOMAIN-CONTAINING PROTEIN"/>
    <property type="match status" value="1"/>
</dbReference>
<comment type="caution">
    <text evidence="2">The sequence shown here is derived from an EMBL/GenBank/DDBJ whole genome shotgun (WGS) entry which is preliminary data.</text>
</comment>
<gene>
    <name evidence="2" type="ORF">DFP79_3224</name>
</gene>
<proteinExistence type="predicted"/>
<evidence type="ECO:0000259" key="1">
    <source>
        <dbReference type="Pfam" id="PF01926"/>
    </source>
</evidence>
<dbReference type="AlphaFoldDB" id="A0A4R6M4A4"/>
<accession>A0A4R6M4A4</accession>
<dbReference type="RefSeq" id="WP_133504933.1">
    <property type="nucleotide sequence ID" value="NZ_SNXC01000015.1"/>
</dbReference>
<sequence length="450" mass="50692">MPINLLIVGHANTGKTSLIRTLIRDKGFGQVGNTAGTTRHVEAVDIKVDNHSVLRLIDTPGFEDSIGLWDVRCQPECATLTNAQWIEDFPNTLLSKREFEQEGKILKQLAHADIILYVIDARQAPMGKYLDELSILACASKPIVPILNFSQPETEQQRQWQSILAERHHHTFVKYDTVAFFFEDEKRLYQTLQSLAPSQYDSLQVLLDTRYEAAQQRRVEAIKYVAEMLFSCASMRIESDTYPPQKNIQEAFEHAIRSIEQSTIMRLLALYEFQKDDTKIHSLPIENNRWQQDLFSPESLTEWGIQAGATAMTGAAIGASIDILSAGLSLGTATTLGALLGASWETGKHYKETLKSKVMKKHLLCLEDATLTLLTLRAISLIKHLHQRGHATLEAYKLDEGVNSDIKSLGSQFSNEWKIIRQRPESNDVNSAKNQKIITGLKSKLNTYIV</sequence>
<dbReference type="Gene3D" id="3.40.50.300">
    <property type="entry name" value="P-loop containing nucleotide triphosphate hydrolases"/>
    <property type="match status" value="1"/>
</dbReference>
<protein>
    <submittedName>
        <fullName evidence="2">Small GTP-binding protein</fullName>
    </submittedName>
</protein>
<name>A0A4R6M4A4_9GAMM</name>
<evidence type="ECO:0000313" key="2">
    <source>
        <dbReference type="EMBL" id="TDO95866.1"/>
    </source>
</evidence>
<dbReference type="Pfam" id="PF01926">
    <property type="entry name" value="MMR_HSR1"/>
    <property type="match status" value="1"/>
</dbReference>
<dbReference type="GO" id="GO:0002098">
    <property type="term" value="P:tRNA wobble uridine modification"/>
    <property type="evidence" value="ECO:0007669"/>
    <property type="project" value="TreeGrafter"/>
</dbReference>
<evidence type="ECO:0000313" key="3">
    <source>
        <dbReference type="Proteomes" id="UP000294656"/>
    </source>
</evidence>
<dbReference type="EMBL" id="SNXC01000015">
    <property type="protein sequence ID" value="TDO95866.1"/>
    <property type="molecule type" value="Genomic_DNA"/>
</dbReference>
<dbReference type="Pfam" id="PF11981">
    <property type="entry name" value="DUF3482"/>
    <property type="match status" value="1"/>
</dbReference>
<dbReference type="Proteomes" id="UP000294656">
    <property type="component" value="Unassembled WGS sequence"/>
</dbReference>
<organism evidence="2 3">
    <name type="scientific">Marinomonas balearica</name>
    <dbReference type="NCBI Taxonomy" id="491947"/>
    <lineage>
        <taxon>Bacteria</taxon>
        <taxon>Pseudomonadati</taxon>
        <taxon>Pseudomonadota</taxon>
        <taxon>Gammaproteobacteria</taxon>
        <taxon>Oceanospirillales</taxon>
        <taxon>Oceanospirillaceae</taxon>
        <taxon>Marinomonas</taxon>
    </lineage>
</organism>
<dbReference type="GO" id="GO:0005525">
    <property type="term" value="F:GTP binding"/>
    <property type="evidence" value="ECO:0007669"/>
    <property type="project" value="InterPro"/>
</dbReference>
<dbReference type="GO" id="GO:0030488">
    <property type="term" value="P:tRNA methylation"/>
    <property type="evidence" value="ECO:0007669"/>
    <property type="project" value="TreeGrafter"/>
</dbReference>
<dbReference type="SUPFAM" id="SSF52540">
    <property type="entry name" value="P-loop containing nucleoside triphosphate hydrolases"/>
    <property type="match status" value="1"/>
</dbReference>
<dbReference type="PANTHER" id="PTHR42714">
    <property type="entry name" value="TRNA MODIFICATION GTPASE GTPBP3"/>
    <property type="match status" value="1"/>
</dbReference>
<feature type="domain" description="G" evidence="1">
    <location>
        <begin position="6"/>
        <end position="148"/>
    </location>
</feature>
<dbReference type="CDD" id="cd00882">
    <property type="entry name" value="Ras_like_GTPase"/>
    <property type="match status" value="1"/>
</dbReference>
<keyword evidence="3" id="KW-1185">Reference proteome</keyword>
<reference evidence="2 3" key="1">
    <citation type="submission" date="2019-03" db="EMBL/GenBank/DDBJ databases">
        <title>Genomic Encyclopedia of Type Strains, Phase III (KMG-III): the genomes of soil and plant-associated and newly described type strains.</title>
        <authorList>
            <person name="Whitman W."/>
        </authorList>
    </citation>
    <scope>NUCLEOTIDE SEQUENCE [LARGE SCALE GENOMIC DNA]</scope>
    <source>
        <strain evidence="2 3">CECT 7378</strain>
    </source>
</reference>
<dbReference type="OrthoDB" id="5406017at2"/>
<dbReference type="InterPro" id="IPR027417">
    <property type="entry name" value="P-loop_NTPase"/>
</dbReference>
<dbReference type="InterPro" id="IPR021871">
    <property type="entry name" value="DUF3482"/>
</dbReference>